<dbReference type="GO" id="GO:0005739">
    <property type="term" value="C:mitochondrion"/>
    <property type="evidence" value="ECO:0007669"/>
    <property type="project" value="TreeGrafter"/>
</dbReference>
<dbReference type="GeneID" id="63770843"/>
<dbReference type="OrthoDB" id="406634at2759"/>
<keyword evidence="9" id="KW-1185">Reference proteome</keyword>
<dbReference type="Pfam" id="PF02668">
    <property type="entry name" value="TauD"/>
    <property type="match status" value="1"/>
</dbReference>
<evidence type="ECO:0000256" key="5">
    <source>
        <dbReference type="ARBA" id="ARBA00023002"/>
    </source>
</evidence>
<evidence type="ECO:0000256" key="2">
    <source>
        <dbReference type="ARBA" id="ARBA00008654"/>
    </source>
</evidence>
<keyword evidence="6" id="KW-0408">Iron</keyword>
<dbReference type="EMBL" id="MCFJ01000001">
    <property type="protein sequence ID" value="ORY71478.1"/>
    <property type="molecule type" value="Genomic_DNA"/>
</dbReference>
<gene>
    <name evidence="8" type="ORF">BCR38DRAFT_307753</name>
</gene>
<proteinExistence type="inferred from homology"/>
<dbReference type="AlphaFoldDB" id="A0A1Y2EIS6"/>
<comment type="cofactor">
    <cofactor evidence="1">
        <name>Fe(2+)</name>
        <dbReference type="ChEBI" id="CHEBI:29033"/>
    </cofactor>
</comment>
<dbReference type="Gene3D" id="3.60.130.10">
    <property type="entry name" value="Clavaminate synthase-like"/>
    <property type="match status" value="1"/>
</dbReference>
<keyword evidence="4" id="KW-0223">Dioxygenase</keyword>
<evidence type="ECO:0000313" key="9">
    <source>
        <dbReference type="Proteomes" id="UP000193689"/>
    </source>
</evidence>
<dbReference type="STRING" id="1141098.A0A1Y2EIS6"/>
<dbReference type="InterPro" id="IPR042098">
    <property type="entry name" value="TauD-like_sf"/>
</dbReference>
<evidence type="ECO:0000259" key="7">
    <source>
        <dbReference type="Pfam" id="PF02668"/>
    </source>
</evidence>
<name>A0A1Y2EIS6_9PEZI</name>
<dbReference type="GO" id="GO:0046872">
    <property type="term" value="F:metal ion binding"/>
    <property type="evidence" value="ECO:0007669"/>
    <property type="project" value="UniProtKB-KW"/>
</dbReference>
<organism evidence="8 9">
    <name type="scientific">Pseudomassariella vexata</name>
    <dbReference type="NCBI Taxonomy" id="1141098"/>
    <lineage>
        <taxon>Eukaryota</taxon>
        <taxon>Fungi</taxon>
        <taxon>Dikarya</taxon>
        <taxon>Ascomycota</taxon>
        <taxon>Pezizomycotina</taxon>
        <taxon>Sordariomycetes</taxon>
        <taxon>Xylariomycetidae</taxon>
        <taxon>Amphisphaeriales</taxon>
        <taxon>Pseudomassariaceae</taxon>
        <taxon>Pseudomassariella</taxon>
    </lineage>
</organism>
<dbReference type="GO" id="GO:0051213">
    <property type="term" value="F:dioxygenase activity"/>
    <property type="evidence" value="ECO:0007669"/>
    <property type="project" value="UniProtKB-KW"/>
</dbReference>
<keyword evidence="3" id="KW-0479">Metal-binding</keyword>
<accession>A0A1Y2EIS6</accession>
<comment type="caution">
    <text evidence="8">The sequence shown here is derived from an EMBL/GenBank/DDBJ whole genome shotgun (WGS) entry which is preliminary data.</text>
</comment>
<dbReference type="PANTHER" id="PTHR10696">
    <property type="entry name" value="GAMMA-BUTYROBETAINE HYDROXYLASE-RELATED"/>
    <property type="match status" value="1"/>
</dbReference>
<reference evidence="8 9" key="1">
    <citation type="submission" date="2016-07" db="EMBL/GenBank/DDBJ databases">
        <title>Pervasive Adenine N6-methylation of Active Genes in Fungi.</title>
        <authorList>
            <consortium name="DOE Joint Genome Institute"/>
            <person name="Mondo S.J."/>
            <person name="Dannebaum R.O."/>
            <person name="Kuo R.C."/>
            <person name="Labutti K."/>
            <person name="Haridas S."/>
            <person name="Kuo A."/>
            <person name="Salamov A."/>
            <person name="Ahrendt S.R."/>
            <person name="Lipzen A."/>
            <person name="Sullivan W."/>
            <person name="Andreopoulos W.B."/>
            <person name="Clum A."/>
            <person name="Lindquist E."/>
            <person name="Daum C."/>
            <person name="Ramamoorthy G.K."/>
            <person name="Gryganskyi A."/>
            <person name="Culley D."/>
            <person name="Magnuson J.K."/>
            <person name="James T.Y."/>
            <person name="O'Malley M.A."/>
            <person name="Stajich J.E."/>
            <person name="Spatafora J.W."/>
            <person name="Visel A."/>
            <person name="Grigoriev I.V."/>
        </authorList>
    </citation>
    <scope>NUCLEOTIDE SEQUENCE [LARGE SCALE GENOMIC DNA]</scope>
    <source>
        <strain evidence="8 9">CBS 129021</strain>
    </source>
</reference>
<protein>
    <recommendedName>
        <fullName evidence="7">TauD/TfdA-like domain-containing protein</fullName>
    </recommendedName>
</protein>
<evidence type="ECO:0000313" key="8">
    <source>
        <dbReference type="EMBL" id="ORY71478.1"/>
    </source>
</evidence>
<feature type="non-terminal residue" evidence="8">
    <location>
        <position position="351"/>
    </location>
</feature>
<dbReference type="InterPro" id="IPR038492">
    <property type="entry name" value="GBBH-like_N_sf"/>
</dbReference>
<sequence length="351" mass="40936">LDRHWLRDACTCELCVDPDSGQKNYGTCDVPLELPIQNCRKTAEGELEVVWQNDFLSRQGENHVSKYSADWIQSFFFPAPYGSFKLPNRIFWDKAIFEKDRITLDYNHWMASGRDFVQGMLQLRTHGLLFLKNVPESEESVIHVANQIGNLQETLYGRTWNVRSKPQAENVAYTNSFLGLHQDLLYTVDPPRIQILHCLENTCEGGESLFSDGLRAAHLMKLGPAHFFKPLIHKVLRYEYKKHNHHYQQVRAVVHQNLEKVYWSPPFQASDQNLLKTGQGSKHYRAWVEAATKFRKLLEDDPWMYEYKMKPGECVLFDNLRILHGRKQFDTSSGRRWLKGAYVAHDVYSSK</sequence>
<dbReference type="InterPro" id="IPR050411">
    <property type="entry name" value="AlphaKG_dependent_hydroxylases"/>
</dbReference>
<feature type="non-terminal residue" evidence="8">
    <location>
        <position position="1"/>
    </location>
</feature>
<dbReference type="Proteomes" id="UP000193689">
    <property type="component" value="Unassembled WGS sequence"/>
</dbReference>
<dbReference type="RefSeq" id="XP_040721070.1">
    <property type="nucleotide sequence ID" value="XM_040854631.1"/>
</dbReference>
<feature type="domain" description="TauD/TfdA-like" evidence="7">
    <location>
        <begin position="98"/>
        <end position="342"/>
    </location>
</feature>
<dbReference type="PANTHER" id="PTHR10696:SF25">
    <property type="entry name" value="OXIDOREDUCTASE AIM17-RELATED"/>
    <property type="match status" value="1"/>
</dbReference>
<keyword evidence="5" id="KW-0560">Oxidoreductase</keyword>
<evidence type="ECO:0000256" key="6">
    <source>
        <dbReference type="ARBA" id="ARBA00023004"/>
    </source>
</evidence>
<evidence type="ECO:0000256" key="3">
    <source>
        <dbReference type="ARBA" id="ARBA00022723"/>
    </source>
</evidence>
<dbReference type="FunCoup" id="A0A1Y2EIS6">
    <property type="interactions" value="635"/>
</dbReference>
<dbReference type="InParanoid" id="A0A1Y2EIS6"/>
<evidence type="ECO:0000256" key="4">
    <source>
        <dbReference type="ARBA" id="ARBA00022964"/>
    </source>
</evidence>
<dbReference type="Gene3D" id="3.30.2020.30">
    <property type="match status" value="1"/>
</dbReference>
<comment type="similarity">
    <text evidence="2">Belongs to the gamma-BBH/TMLD family.</text>
</comment>
<evidence type="ECO:0000256" key="1">
    <source>
        <dbReference type="ARBA" id="ARBA00001954"/>
    </source>
</evidence>
<dbReference type="InterPro" id="IPR003819">
    <property type="entry name" value="TauD/TfdA-like"/>
</dbReference>
<dbReference type="GO" id="GO:0045329">
    <property type="term" value="P:carnitine biosynthetic process"/>
    <property type="evidence" value="ECO:0007669"/>
    <property type="project" value="TreeGrafter"/>
</dbReference>
<dbReference type="SUPFAM" id="SSF51197">
    <property type="entry name" value="Clavaminate synthase-like"/>
    <property type="match status" value="1"/>
</dbReference>
<dbReference type="CDD" id="cd00250">
    <property type="entry name" value="CAS_like"/>
    <property type="match status" value="1"/>
</dbReference>